<protein>
    <submittedName>
        <fullName evidence="12">Retinitis pigmentosa 1-like 1 protein</fullName>
    </submittedName>
</protein>
<dbReference type="Proteomes" id="UP000261560">
    <property type="component" value="Unplaced"/>
</dbReference>
<feature type="compositionally biased region" description="Basic and acidic residues" evidence="9">
    <location>
        <begin position="176"/>
        <end position="188"/>
    </location>
</feature>
<evidence type="ECO:0000256" key="7">
    <source>
        <dbReference type="ARBA" id="ARBA00023180"/>
    </source>
</evidence>
<keyword evidence="2" id="KW-0597">Phosphoprotein</keyword>
<feature type="transmembrane region" description="Helical" evidence="10">
    <location>
        <begin position="38"/>
        <end position="62"/>
    </location>
</feature>
<dbReference type="GO" id="GO:0062101">
    <property type="term" value="F:peptidyl-aspartic acid 3-dioxygenase activity"/>
    <property type="evidence" value="ECO:0007669"/>
    <property type="project" value="InterPro"/>
</dbReference>
<comment type="subcellular location">
    <subcellularLocation>
        <location evidence="8">Endomembrane system</location>
        <topology evidence="8">Single-pass membrane protein</topology>
    </subcellularLocation>
    <subcellularLocation>
        <location evidence="1">Membrane</location>
        <topology evidence="1">Single-pass type II membrane protein</topology>
    </subcellularLocation>
</comment>
<dbReference type="PANTHER" id="PTHR12366">
    <property type="entry name" value="ASPARTYL/ASPARAGINYL BETA-HYDROXYLASE"/>
    <property type="match status" value="1"/>
</dbReference>
<feature type="domain" description="Aspartyl beta-hydroxylase/Triadin" evidence="11">
    <location>
        <begin position="25"/>
        <end position="107"/>
    </location>
</feature>
<name>A0A3B3CAD2_ORYME</name>
<dbReference type="PANTHER" id="PTHR12366:SF32">
    <property type="entry name" value="ASPARTATE BETA-HYDROXYLASE ISOFORM X1"/>
    <property type="match status" value="1"/>
</dbReference>
<feature type="region of interest" description="Disordered" evidence="9">
    <location>
        <begin position="1"/>
        <end position="34"/>
    </location>
</feature>
<evidence type="ECO:0000259" key="11">
    <source>
        <dbReference type="Pfam" id="PF05279"/>
    </source>
</evidence>
<dbReference type="Ensembl" id="ENSOMET00000022745.1">
    <property type="protein sequence ID" value="ENSOMEP00000014765.1"/>
    <property type="gene ID" value="ENSOMEG00000016308.1"/>
</dbReference>
<evidence type="ECO:0000256" key="6">
    <source>
        <dbReference type="ARBA" id="ARBA00023157"/>
    </source>
</evidence>
<reference evidence="12" key="2">
    <citation type="submission" date="2025-09" db="UniProtKB">
        <authorList>
            <consortium name="Ensembl"/>
        </authorList>
    </citation>
    <scope>IDENTIFICATION</scope>
</reference>
<keyword evidence="4 10" id="KW-1133">Transmembrane helix</keyword>
<dbReference type="GO" id="GO:0005783">
    <property type="term" value="C:endoplasmic reticulum"/>
    <property type="evidence" value="ECO:0007669"/>
    <property type="project" value="TreeGrafter"/>
</dbReference>
<keyword evidence="5 10" id="KW-0472">Membrane</keyword>
<dbReference type="InterPro" id="IPR007943">
    <property type="entry name" value="Asp-B-hydro/Triadin_dom"/>
</dbReference>
<evidence type="ECO:0000313" key="13">
    <source>
        <dbReference type="Proteomes" id="UP000261560"/>
    </source>
</evidence>
<evidence type="ECO:0000256" key="10">
    <source>
        <dbReference type="SAM" id="Phobius"/>
    </source>
</evidence>
<organism evidence="12 13">
    <name type="scientific">Oryzias melastigma</name>
    <name type="common">Marine medaka</name>
    <dbReference type="NCBI Taxonomy" id="30732"/>
    <lineage>
        <taxon>Eukaryota</taxon>
        <taxon>Metazoa</taxon>
        <taxon>Chordata</taxon>
        <taxon>Craniata</taxon>
        <taxon>Vertebrata</taxon>
        <taxon>Euteleostomi</taxon>
        <taxon>Actinopterygii</taxon>
        <taxon>Neopterygii</taxon>
        <taxon>Teleostei</taxon>
        <taxon>Neoteleostei</taxon>
        <taxon>Acanthomorphata</taxon>
        <taxon>Ovalentaria</taxon>
        <taxon>Atherinomorphae</taxon>
        <taxon>Beloniformes</taxon>
        <taxon>Adrianichthyidae</taxon>
        <taxon>Oryziinae</taxon>
        <taxon>Oryzias</taxon>
    </lineage>
</organism>
<feature type="region of interest" description="Disordered" evidence="9">
    <location>
        <begin position="156"/>
        <end position="194"/>
    </location>
</feature>
<dbReference type="GO" id="GO:0016020">
    <property type="term" value="C:membrane"/>
    <property type="evidence" value="ECO:0007669"/>
    <property type="project" value="UniProtKB-SubCell"/>
</dbReference>
<evidence type="ECO:0000313" key="12">
    <source>
        <dbReference type="Ensembl" id="ENSOMEP00000014765.1"/>
    </source>
</evidence>
<evidence type="ECO:0000256" key="9">
    <source>
        <dbReference type="SAM" id="MobiDB-lite"/>
    </source>
</evidence>
<proteinExistence type="predicted"/>
<sequence length="202" mass="22203">MAPKKSANKSHKPKDASKVQAASKNGKRAESGSGGSSFFSWFIVLALLGVWTSVAVVYFDLVDYQGVLDKAKGLQINLSETLQGKLVAYDTDGDGDFDIEDAKVLLGLTSEGDGQGEPELLDWLEEVEESGSHWLNSFFTFLLGLINPLKPLDEEDEEDCYSVMKEHDRDEEDEDPRGYKDRGAKEAPSKGQKVVIVGLQNQ</sequence>
<dbReference type="InterPro" id="IPR039038">
    <property type="entry name" value="ASPH"/>
</dbReference>
<keyword evidence="6" id="KW-1015">Disulfide bond</keyword>
<evidence type="ECO:0000256" key="5">
    <source>
        <dbReference type="ARBA" id="ARBA00023136"/>
    </source>
</evidence>
<evidence type="ECO:0000256" key="2">
    <source>
        <dbReference type="ARBA" id="ARBA00022553"/>
    </source>
</evidence>
<accession>A0A3B3CAD2</accession>
<evidence type="ECO:0000256" key="3">
    <source>
        <dbReference type="ARBA" id="ARBA00022692"/>
    </source>
</evidence>
<evidence type="ECO:0000256" key="8">
    <source>
        <dbReference type="ARBA" id="ARBA00037847"/>
    </source>
</evidence>
<keyword evidence="13" id="KW-1185">Reference proteome</keyword>
<reference evidence="12" key="1">
    <citation type="submission" date="2025-08" db="UniProtKB">
        <authorList>
            <consortium name="Ensembl"/>
        </authorList>
    </citation>
    <scope>IDENTIFICATION</scope>
</reference>
<dbReference type="Pfam" id="PF05279">
    <property type="entry name" value="Asp-B-Hydro_N"/>
    <property type="match status" value="1"/>
</dbReference>
<evidence type="ECO:0000256" key="4">
    <source>
        <dbReference type="ARBA" id="ARBA00022989"/>
    </source>
</evidence>
<dbReference type="AlphaFoldDB" id="A0A3B3CAD2"/>
<keyword evidence="3 10" id="KW-0812">Transmembrane</keyword>
<keyword evidence="7" id="KW-0325">Glycoprotein</keyword>
<evidence type="ECO:0000256" key="1">
    <source>
        <dbReference type="ARBA" id="ARBA00004606"/>
    </source>
</evidence>
<feature type="compositionally biased region" description="Basic residues" evidence="9">
    <location>
        <begin position="1"/>
        <end position="12"/>
    </location>
</feature>
<dbReference type="GeneTree" id="ENSGT00940000156304"/>